<dbReference type="Proteomes" id="UP000796880">
    <property type="component" value="Unassembled WGS sequence"/>
</dbReference>
<dbReference type="PANTHER" id="PTHR33974:SF25">
    <property type="entry name" value="SMALL PHOSPHATASE-LIKE PROTEIN 2, PUTATIVE-RELATED"/>
    <property type="match status" value="1"/>
</dbReference>
<dbReference type="EMBL" id="VOIH02000002">
    <property type="protein sequence ID" value="KAF3453508.1"/>
    <property type="molecule type" value="Genomic_DNA"/>
</dbReference>
<name>A0A8K0HKY6_9ROSA</name>
<dbReference type="AlphaFoldDB" id="A0A8K0HKY6"/>
<dbReference type="OrthoDB" id="779856at2759"/>
<gene>
    <name evidence="2" type="ORF">FNV43_RR03948</name>
</gene>
<accession>A0A8K0HKY6</accession>
<dbReference type="InterPro" id="IPR039280">
    <property type="entry name" value="VUP"/>
</dbReference>
<protein>
    <submittedName>
        <fullName evidence="2">Uncharacterized protein</fullName>
    </submittedName>
</protein>
<organism evidence="2 3">
    <name type="scientific">Rhamnella rubrinervis</name>
    <dbReference type="NCBI Taxonomy" id="2594499"/>
    <lineage>
        <taxon>Eukaryota</taxon>
        <taxon>Viridiplantae</taxon>
        <taxon>Streptophyta</taxon>
        <taxon>Embryophyta</taxon>
        <taxon>Tracheophyta</taxon>
        <taxon>Spermatophyta</taxon>
        <taxon>Magnoliopsida</taxon>
        <taxon>eudicotyledons</taxon>
        <taxon>Gunneridae</taxon>
        <taxon>Pentapetalae</taxon>
        <taxon>rosids</taxon>
        <taxon>fabids</taxon>
        <taxon>Rosales</taxon>
        <taxon>Rhamnaceae</taxon>
        <taxon>rhamnoid group</taxon>
        <taxon>Rhamneae</taxon>
        <taxon>Rhamnella</taxon>
    </lineage>
</organism>
<comment type="caution">
    <text evidence="2">The sequence shown here is derived from an EMBL/GenBank/DDBJ whole genome shotgun (WGS) entry which is preliminary data.</text>
</comment>
<keyword evidence="3" id="KW-1185">Reference proteome</keyword>
<sequence>MENSKGEAPSAMPEESSWTMYFDDFLLHNSVASERDHQHSSFSSGCETSSLISDAGSSVANKNSAAQQYNDHEINVRLSVDSRRSFKKRKTKAAPAPHHVVHDDALEDTATSTVCNLISQQLETKPKERGNMDMSHEERGNSSGHINEKSDQVGFVERESDYTGLKKKGLCLVPLSMVVNYLR</sequence>
<dbReference type="PANTHER" id="PTHR33974">
    <property type="entry name" value="VASCULAR-RELATED UNKNOWN PROTEIN 1-RELATED"/>
    <property type="match status" value="1"/>
</dbReference>
<evidence type="ECO:0000313" key="2">
    <source>
        <dbReference type="EMBL" id="KAF3453508.1"/>
    </source>
</evidence>
<dbReference type="GO" id="GO:0010089">
    <property type="term" value="P:xylem development"/>
    <property type="evidence" value="ECO:0007669"/>
    <property type="project" value="InterPro"/>
</dbReference>
<feature type="region of interest" description="Disordered" evidence="1">
    <location>
        <begin position="125"/>
        <end position="148"/>
    </location>
</feature>
<reference evidence="2" key="1">
    <citation type="submission" date="2020-03" db="EMBL/GenBank/DDBJ databases">
        <title>A high-quality chromosome-level genome assembly of a woody plant with both climbing and erect habits, Rhamnella rubrinervis.</title>
        <authorList>
            <person name="Lu Z."/>
            <person name="Yang Y."/>
            <person name="Zhu X."/>
            <person name="Sun Y."/>
        </authorList>
    </citation>
    <scope>NUCLEOTIDE SEQUENCE</scope>
    <source>
        <strain evidence="2">BYM</strain>
        <tissue evidence="2">Leaf</tissue>
    </source>
</reference>
<proteinExistence type="predicted"/>
<evidence type="ECO:0000256" key="1">
    <source>
        <dbReference type="SAM" id="MobiDB-lite"/>
    </source>
</evidence>
<evidence type="ECO:0000313" key="3">
    <source>
        <dbReference type="Proteomes" id="UP000796880"/>
    </source>
</evidence>